<dbReference type="EMBL" id="MGFE01000020">
    <property type="protein sequence ID" value="OGL98432.1"/>
    <property type="molecule type" value="Genomic_DNA"/>
</dbReference>
<proteinExistence type="predicted"/>
<name>A0A1F7W6K0_9BACT</name>
<organism evidence="1 2">
    <name type="scientific">Candidatus Uhrbacteria bacterium RIFOXYB2_FULL_57_15</name>
    <dbReference type="NCBI Taxonomy" id="1802422"/>
    <lineage>
        <taxon>Bacteria</taxon>
        <taxon>Candidatus Uhriibacteriota</taxon>
    </lineage>
</organism>
<reference evidence="1 2" key="1">
    <citation type="journal article" date="2016" name="Nat. Commun.">
        <title>Thousands of microbial genomes shed light on interconnected biogeochemical processes in an aquifer system.</title>
        <authorList>
            <person name="Anantharaman K."/>
            <person name="Brown C.T."/>
            <person name="Hug L.A."/>
            <person name="Sharon I."/>
            <person name="Castelle C.J."/>
            <person name="Probst A.J."/>
            <person name="Thomas B.C."/>
            <person name="Singh A."/>
            <person name="Wilkins M.J."/>
            <person name="Karaoz U."/>
            <person name="Brodie E.L."/>
            <person name="Williams K.H."/>
            <person name="Hubbard S.S."/>
            <person name="Banfield J.F."/>
        </authorList>
    </citation>
    <scope>NUCLEOTIDE SEQUENCE [LARGE SCALE GENOMIC DNA]</scope>
</reference>
<evidence type="ECO:0000313" key="1">
    <source>
        <dbReference type="EMBL" id="OGL98432.1"/>
    </source>
</evidence>
<sequence length="67" mass="7719">MWVYGFNLTDAKKPLRYAVASLVTPRRVVMNYLKMARELMPVMMGWNGGAVLFLKRPRALQQVAVTY</sequence>
<comment type="caution">
    <text evidence="1">The sequence shown here is derived from an EMBL/GenBank/DDBJ whole genome shotgun (WGS) entry which is preliminary data.</text>
</comment>
<dbReference type="Proteomes" id="UP000176501">
    <property type="component" value="Unassembled WGS sequence"/>
</dbReference>
<evidence type="ECO:0000313" key="2">
    <source>
        <dbReference type="Proteomes" id="UP000176501"/>
    </source>
</evidence>
<dbReference type="AlphaFoldDB" id="A0A1F7W6K0"/>
<protein>
    <submittedName>
        <fullName evidence="1">Uncharacterized protein</fullName>
    </submittedName>
</protein>
<accession>A0A1F7W6K0</accession>
<gene>
    <name evidence="1" type="ORF">A2304_01935</name>
</gene>